<dbReference type="AlphaFoldDB" id="A0A0A9AEB7"/>
<reference evidence="1" key="1">
    <citation type="submission" date="2014-09" db="EMBL/GenBank/DDBJ databases">
        <authorList>
            <person name="Magalhaes I.L.F."/>
            <person name="Oliveira U."/>
            <person name="Santos F.R."/>
            <person name="Vidigal T.H.D.A."/>
            <person name="Brescovit A.D."/>
            <person name="Santos A.J."/>
        </authorList>
    </citation>
    <scope>NUCLEOTIDE SEQUENCE</scope>
    <source>
        <tissue evidence="1">Shoot tissue taken approximately 20 cm above the soil surface</tissue>
    </source>
</reference>
<organism evidence="1">
    <name type="scientific">Arundo donax</name>
    <name type="common">Giant reed</name>
    <name type="synonym">Donax arundinaceus</name>
    <dbReference type="NCBI Taxonomy" id="35708"/>
    <lineage>
        <taxon>Eukaryota</taxon>
        <taxon>Viridiplantae</taxon>
        <taxon>Streptophyta</taxon>
        <taxon>Embryophyta</taxon>
        <taxon>Tracheophyta</taxon>
        <taxon>Spermatophyta</taxon>
        <taxon>Magnoliopsida</taxon>
        <taxon>Liliopsida</taxon>
        <taxon>Poales</taxon>
        <taxon>Poaceae</taxon>
        <taxon>PACMAD clade</taxon>
        <taxon>Arundinoideae</taxon>
        <taxon>Arundineae</taxon>
        <taxon>Arundo</taxon>
    </lineage>
</organism>
<evidence type="ECO:0000313" key="1">
    <source>
        <dbReference type="EMBL" id="JAD47305.1"/>
    </source>
</evidence>
<protein>
    <submittedName>
        <fullName evidence="1">Uncharacterized protein</fullName>
    </submittedName>
</protein>
<name>A0A0A9AEB7_ARUDO</name>
<sequence>MQSSNRQRLLMFYILYGKQPHREPHCRMG</sequence>
<reference evidence="1" key="2">
    <citation type="journal article" date="2015" name="Data Brief">
        <title>Shoot transcriptome of the giant reed, Arundo donax.</title>
        <authorList>
            <person name="Barrero R.A."/>
            <person name="Guerrero F.D."/>
            <person name="Moolhuijzen P."/>
            <person name="Goolsby J.A."/>
            <person name="Tidwell J."/>
            <person name="Bellgard S.E."/>
            <person name="Bellgard M.I."/>
        </authorList>
    </citation>
    <scope>NUCLEOTIDE SEQUENCE</scope>
    <source>
        <tissue evidence="1">Shoot tissue taken approximately 20 cm above the soil surface</tissue>
    </source>
</reference>
<dbReference type="EMBL" id="GBRH01250590">
    <property type="protein sequence ID" value="JAD47305.1"/>
    <property type="molecule type" value="Transcribed_RNA"/>
</dbReference>
<accession>A0A0A9AEB7</accession>
<proteinExistence type="predicted"/>